<dbReference type="EMBL" id="CP045894">
    <property type="protein sequence ID" value="QQP54553.1"/>
    <property type="molecule type" value="Genomic_DNA"/>
</dbReference>
<evidence type="ECO:0000313" key="2">
    <source>
        <dbReference type="Proteomes" id="UP000595437"/>
    </source>
</evidence>
<evidence type="ECO:0000313" key="1">
    <source>
        <dbReference type="EMBL" id="QQP54553.1"/>
    </source>
</evidence>
<dbReference type="Proteomes" id="UP000595437">
    <property type="component" value="Chromosome 5"/>
</dbReference>
<keyword evidence="2" id="KW-1185">Reference proteome</keyword>
<reference evidence="2" key="1">
    <citation type="submission" date="2021-01" db="EMBL/GenBank/DDBJ databases">
        <title>Caligus Genome Assembly.</title>
        <authorList>
            <person name="Gallardo-Escarate C."/>
        </authorList>
    </citation>
    <scope>NUCLEOTIDE SEQUENCE [LARGE SCALE GENOMIC DNA]</scope>
</reference>
<sequence>MTIRGMQSSTWALTTDKLGSGAPILFKHLLRPNDNTRLIPGVDACRVGNYYQN</sequence>
<name>A0A7T8KEP3_CALRO</name>
<protein>
    <submittedName>
        <fullName evidence="1">Uncharacterized protein</fullName>
    </submittedName>
</protein>
<dbReference type="AlphaFoldDB" id="A0A7T8KEP3"/>
<gene>
    <name evidence="1" type="ORF">FKW44_007416</name>
</gene>
<proteinExistence type="predicted"/>
<organism evidence="1 2">
    <name type="scientific">Caligus rogercresseyi</name>
    <name type="common">Sea louse</name>
    <dbReference type="NCBI Taxonomy" id="217165"/>
    <lineage>
        <taxon>Eukaryota</taxon>
        <taxon>Metazoa</taxon>
        <taxon>Ecdysozoa</taxon>
        <taxon>Arthropoda</taxon>
        <taxon>Crustacea</taxon>
        <taxon>Multicrustacea</taxon>
        <taxon>Hexanauplia</taxon>
        <taxon>Copepoda</taxon>
        <taxon>Siphonostomatoida</taxon>
        <taxon>Caligidae</taxon>
        <taxon>Caligus</taxon>
    </lineage>
</organism>
<accession>A0A7T8KEP3</accession>